<dbReference type="GO" id="GO:0036374">
    <property type="term" value="F:glutathione hydrolase activity"/>
    <property type="evidence" value="ECO:0007669"/>
    <property type="project" value="UniProtKB-UniRule"/>
</dbReference>
<dbReference type="Pfam" id="PF01019">
    <property type="entry name" value="G_glu_transpept"/>
    <property type="match status" value="1"/>
</dbReference>
<reference evidence="14 15" key="1">
    <citation type="submission" date="2018-05" db="EMBL/GenBank/DDBJ databases">
        <title>Micromonospora atacamensis sp. nov., a novel actinobacteria isolated from high altitude Atacama Desert soil.</title>
        <authorList>
            <person name="Carro L."/>
            <person name="Golinska P."/>
            <person name="Klenk H.-P."/>
            <person name="Goodfellow M."/>
        </authorList>
    </citation>
    <scope>NUCLEOTIDE SEQUENCE [LARGE SCALE GENOMIC DNA]</scope>
    <source>
        <strain evidence="14 15">5R2A7</strain>
    </source>
</reference>
<comment type="catalytic activity">
    <reaction evidence="2 11">
        <text>glutathione + H2O = L-cysteinylglycine + L-glutamate</text>
        <dbReference type="Rhea" id="RHEA:28807"/>
        <dbReference type="ChEBI" id="CHEBI:15377"/>
        <dbReference type="ChEBI" id="CHEBI:29985"/>
        <dbReference type="ChEBI" id="CHEBI:57925"/>
        <dbReference type="ChEBI" id="CHEBI:61694"/>
        <dbReference type="EC" id="3.4.19.13"/>
    </reaction>
</comment>
<dbReference type="InterPro" id="IPR043138">
    <property type="entry name" value="GGT_lsub"/>
</dbReference>
<comment type="similarity">
    <text evidence="3 11">Belongs to the gamma-glutamyltransferase family.</text>
</comment>
<feature type="binding site" evidence="10">
    <location>
        <position position="109"/>
    </location>
    <ligand>
        <name>L-glutamate</name>
        <dbReference type="ChEBI" id="CHEBI:29985"/>
    </ligand>
</feature>
<comment type="PTM">
    <text evidence="11">Cleaved by autocatalysis into a large and a small subunit.</text>
</comment>
<keyword evidence="15" id="KW-1185">Reference proteome</keyword>
<organism evidence="14 15">
    <name type="scientific">Micromonospora acroterricola</name>
    <dbReference type="NCBI Taxonomy" id="2202421"/>
    <lineage>
        <taxon>Bacteria</taxon>
        <taxon>Bacillati</taxon>
        <taxon>Actinomycetota</taxon>
        <taxon>Actinomycetes</taxon>
        <taxon>Micromonosporales</taxon>
        <taxon>Micromonosporaceae</taxon>
        <taxon>Micromonospora</taxon>
    </lineage>
</organism>
<evidence type="ECO:0000256" key="8">
    <source>
        <dbReference type="ARBA" id="ARBA00047417"/>
    </source>
</evidence>
<evidence type="ECO:0000256" key="3">
    <source>
        <dbReference type="ARBA" id="ARBA00009381"/>
    </source>
</evidence>
<dbReference type="EC" id="2.3.2.2" evidence="11"/>
<evidence type="ECO:0000256" key="10">
    <source>
        <dbReference type="PIRSR" id="PIRSR600101-2"/>
    </source>
</evidence>
<feature type="active site" description="Nucleophile" evidence="9">
    <location>
        <position position="412"/>
    </location>
</feature>
<gene>
    <name evidence="14" type="primary">ggt</name>
    <name evidence="14" type="ORF">DKT68_08200</name>
</gene>
<dbReference type="Gene3D" id="1.10.246.130">
    <property type="match status" value="1"/>
</dbReference>
<dbReference type="GO" id="GO:0103068">
    <property type="term" value="F:leukotriene C4 gamma-glutamyl transferase activity"/>
    <property type="evidence" value="ECO:0007669"/>
    <property type="project" value="UniProtKB-EC"/>
</dbReference>
<keyword evidence="11" id="KW-0317">Glutathione biosynthesis</keyword>
<comment type="pathway">
    <text evidence="11">Sulfur metabolism; glutathione metabolism.</text>
</comment>
<dbReference type="SUPFAM" id="SSF56235">
    <property type="entry name" value="N-terminal nucleophile aminohydrolases (Ntn hydrolases)"/>
    <property type="match status" value="1"/>
</dbReference>
<comment type="catalytic activity">
    <reaction evidence="8 11">
        <text>an N-terminal (5-L-glutamyl)-[peptide] + an alpha-amino acid = 5-L-glutamyl amino acid + an N-terminal L-alpha-aminoacyl-[peptide]</text>
        <dbReference type="Rhea" id="RHEA:23904"/>
        <dbReference type="Rhea" id="RHEA-COMP:9780"/>
        <dbReference type="Rhea" id="RHEA-COMP:9795"/>
        <dbReference type="ChEBI" id="CHEBI:77644"/>
        <dbReference type="ChEBI" id="CHEBI:78597"/>
        <dbReference type="ChEBI" id="CHEBI:78599"/>
        <dbReference type="ChEBI" id="CHEBI:78608"/>
        <dbReference type="EC" id="2.3.2.2"/>
    </reaction>
</comment>
<dbReference type="InterPro" id="IPR029055">
    <property type="entry name" value="Ntn_hydrolases_N"/>
</dbReference>
<keyword evidence="4 11" id="KW-0808">Transferase</keyword>
<comment type="subunit">
    <text evidence="11">This enzyme consists of two polypeptide chains, which are synthesized in precursor form from a single polypeptide.</text>
</comment>
<accession>A0A317D7J9</accession>
<evidence type="ECO:0000256" key="7">
    <source>
        <dbReference type="ARBA" id="ARBA00023315"/>
    </source>
</evidence>
<dbReference type="GO" id="GO:0006750">
    <property type="term" value="P:glutathione biosynthetic process"/>
    <property type="evidence" value="ECO:0007669"/>
    <property type="project" value="UniProtKB-KW"/>
</dbReference>
<dbReference type="EMBL" id="QGKR01000149">
    <property type="protein sequence ID" value="PWR10838.1"/>
    <property type="molecule type" value="Genomic_DNA"/>
</dbReference>
<dbReference type="InterPro" id="IPR051792">
    <property type="entry name" value="GGT_bact"/>
</dbReference>
<evidence type="ECO:0000256" key="9">
    <source>
        <dbReference type="PIRSR" id="PIRSR600101-1"/>
    </source>
</evidence>
<evidence type="ECO:0000256" key="4">
    <source>
        <dbReference type="ARBA" id="ARBA00022679"/>
    </source>
</evidence>
<evidence type="ECO:0000313" key="15">
    <source>
        <dbReference type="Proteomes" id="UP000245410"/>
    </source>
</evidence>
<dbReference type="GO" id="GO:0006751">
    <property type="term" value="P:glutathione catabolic process"/>
    <property type="evidence" value="ECO:0007669"/>
    <property type="project" value="UniProtKB-UniRule"/>
</dbReference>
<dbReference type="PANTHER" id="PTHR43199:SF1">
    <property type="entry name" value="GLUTATHIONE HYDROLASE PROENZYME"/>
    <property type="match status" value="1"/>
</dbReference>
<dbReference type="InterPro" id="IPR000101">
    <property type="entry name" value="GGT_peptidase"/>
</dbReference>
<dbReference type="PRINTS" id="PR01210">
    <property type="entry name" value="GGTRANSPTASE"/>
</dbReference>
<evidence type="ECO:0000256" key="5">
    <source>
        <dbReference type="ARBA" id="ARBA00022801"/>
    </source>
</evidence>
<keyword evidence="13" id="KW-0732">Signal</keyword>
<dbReference type="Gene3D" id="3.60.20.40">
    <property type="match status" value="1"/>
</dbReference>
<dbReference type="InterPro" id="IPR043137">
    <property type="entry name" value="GGT_ssub_C"/>
</dbReference>
<evidence type="ECO:0000256" key="12">
    <source>
        <dbReference type="SAM" id="MobiDB-lite"/>
    </source>
</evidence>
<evidence type="ECO:0000256" key="1">
    <source>
        <dbReference type="ARBA" id="ARBA00001049"/>
    </source>
</evidence>
<evidence type="ECO:0000256" key="2">
    <source>
        <dbReference type="ARBA" id="ARBA00001089"/>
    </source>
</evidence>
<protein>
    <recommendedName>
        <fullName evidence="11">Glutathione hydrolase proenzyme</fullName>
        <ecNumber evidence="11">2.3.2.2</ecNumber>
        <ecNumber evidence="11">3.4.19.13</ecNumber>
    </recommendedName>
    <component>
        <recommendedName>
            <fullName evidence="11">Glutathione hydrolase large chain</fullName>
        </recommendedName>
    </component>
    <component>
        <recommendedName>
            <fullName evidence="11">Glutathione hydrolase small chain</fullName>
        </recommendedName>
    </component>
</protein>
<evidence type="ECO:0000256" key="13">
    <source>
        <dbReference type="SAM" id="SignalP"/>
    </source>
</evidence>
<feature type="binding site" evidence="10">
    <location>
        <position position="500"/>
    </location>
    <ligand>
        <name>L-glutamate</name>
        <dbReference type="ChEBI" id="CHEBI:29985"/>
    </ligand>
</feature>
<evidence type="ECO:0000256" key="6">
    <source>
        <dbReference type="ARBA" id="ARBA00023145"/>
    </source>
</evidence>
<name>A0A317D7J9_9ACTN</name>
<keyword evidence="5 11" id="KW-0378">Hydrolase</keyword>
<comment type="caution">
    <text evidence="14">The sequence shown here is derived from an EMBL/GenBank/DDBJ whole genome shotgun (WGS) entry which is preliminary data.</text>
</comment>
<feature type="chain" id="PRO_5016466412" description="Glutathione hydrolase proenzyme" evidence="13">
    <location>
        <begin position="28"/>
        <end position="601"/>
    </location>
</feature>
<dbReference type="Proteomes" id="UP000245410">
    <property type="component" value="Unassembled WGS sequence"/>
</dbReference>
<evidence type="ECO:0000313" key="14">
    <source>
        <dbReference type="EMBL" id="PWR10838.1"/>
    </source>
</evidence>
<dbReference type="UniPathway" id="UPA00204"/>
<dbReference type="AlphaFoldDB" id="A0A317D7J9"/>
<keyword evidence="7 11" id="KW-0012">Acyltransferase</keyword>
<feature type="signal peptide" evidence="13">
    <location>
        <begin position="1"/>
        <end position="27"/>
    </location>
</feature>
<evidence type="ECO:0000256" key="11">
    <source>
        <dbReference type="RuleBase" id="RU368036"/>
    </source>
</evidence>
<dbReference type="PANTHER" id="PTHR43199">
    <property type="entry name" value="GLUTATHIONE HYDROLASE"/>
    <property type="match status" value="1"/>
</dbReference>
<feature type="binding site" evidence="10">
    <location>
        <begin position="478"/>
        <end position="479"/>
    </location>
    <ligand>
        <name>L-glutamate</name>
        <dbReference type="ChEBI" id="CHEBI:29985"/>
    </ligand>
</feature>
<dbReference type="EC" id="3.4.19.13" evidence="11"/>
<feature type="region of interest" description="Disordered" evidence="12">
    <location>
        <begin position="458"/>
        <end position="480"/>
    </location>
</feature>
<feature type="binding site" evidence="10">
    <location>
        <position position="454"/>
    </location>
    <ligand>
        <name>L-glutamate</name>
        <dbReference type="ChEBI" id="CHEBI:29985"/>
    </ligand>
</feature>
<keyword evidence="6 11" id="KW-0865">Zymogen</keyword>
<dbReference type="OrthoDB" id="9781342at2"/>
<proteinExistence type="inferred from homology"/>
<sequence length="601" mass="62693">MRPPALIAATMVLTTVAAAGAAAPAWAEPAEPPKKPVAVGYGGAVSTVDGTATAVGLDVLRRGGNAVDAAVAAAATLGVTEPFSAGIGGGGFFVYYDTRTGRVQTIDGREAAPASTTETIFVDPATGQPYPFDEARISGLSVGVPGTLLTWRDALDRWGTRSLAQMLRPAARVAEAGFTVDETFAGQIAENQAAFGQFSSTSELYLPRGRPPAVGATFRNPDLASTYRLIAGRGTDVFYRGEVGRDVVATVQRPPVAEQPAASWPYPIRPAGMTSADLAGYRTRFPAPTRSDYRGFEVYGMATPSSGGTAVGEALNILERFDLRSMTATQAMHHYLEASALAFADRNRYVGDHTPRQVLRELLSDGYAAERACRIDSAAALPKPVAPGVPDGAYGGCPAATVADTRDDRTGTTNLTVADRWGNVVEYTLTIEATGGNGMVVPDRGFLLNNELTDFNFTPTQGTAPDPNLPGPGKRPRSSMSPTIVLTDGRPFLAVGTPGGATIITTVLQTLVNRIDLGMALPEALAAPRASQRNGAATQAEPAFVAAYADGLPPGHVLTPTTELGAATGIEFLRDGRMVAVAEPERRGGGAAAVLGRWPRH</sequence>
<comment type="catalytic activity">
    <reaction evidence="1 11">
        <text>an S-substituted glutathione + H2O = an S-substituted L-cysteinylglycine + L-glutamate</text>
        <dbReference type="Rhea" id="RHEA:59468"/>
        <dbReference type="ChEBI" id="CHEBI:15377"/>
        <dbReference type="ChEBI" id="CHEBI:29985"/>
        <dbReference type="ChEBI" id="CHEBI:90779"/>
        <dbReference type="ChEBI" id="CHEBI:143103"/>
        <dbReference type="EC" id="3.4.19.13"/>
    </reaction>
</comment>
<dbReference type="NCBIfam" id="TIGR00066">
    <property type="entry name" value="g_glut_trans"/>
    <property type="match status" value="1"/>
</dbReference>